<reference evidence="1 2" key="1">
    <citation type="submission" date="2021-06" db="EMBL/GenBank/DDBJ databases">
        <authorList>
            <person name="Sun Q."/>
            <person name="Li D."/>
        </authorList>
    </citation>
    <scope>NUCLEOTIDE SEQUENCE [LARGE SCALE GENOMIC DNA]</scope>
    <source>
        <strain evidence="1 2">MSJ-40</strain>
    </source>
</reference>
<protein>
    <submittedName>
        <fullName evidence="1">Uncharacterized protein</fullName>
    </submittedName>
</protein>
<evidence type="ECO:0000313" key="1">
    <source>
        <dbReference type="EMBL" id="MBU5438959.1"/>
    </source>
</evidence>
<dbReference type="EMBL" id="JAHLPM010000011">
    <property type="protein sequence ID" value="MBU5438959.1"/>
    <property type="molecule type" value="Genomic_DNA"/>
</dbReference>
<proteinExistence type="predicted"/>
<organism evidence="1 2">
    <name type="scientific">Tissierella simiarum</name>
    <dbReference type="NCBI Taxonomy" id="2841534"/>
    <lineage>
        <taxon>Bacteria</taxon>
        <taxon>Bacillati</taxon>
        <taxon>Bacillota</taxon>
        <taxon>Tissierellia</taxon>
        <taxon>Tissierellales</taxon>
        <taxon>Tissierellaceae</taxon>
        <taxon>Tissierella</taxon>
    </lineage>
</organism>
<sequence>MSYKNKVSDYGVYERIHRDMMFSKKEIGDMGKSVRDMKRDLRDRNRDGASRGLSNFLLTAFGFSPTTGTLAGVISVLMDILFDDNSTIALYENLSETHERLFDVYTLMDEREYIHCRADIAVLVVDGVETPFGFRETGFETKSGRWILAE</sequence>
<gene>
    <name evidence="1" type="ORF">KQI42_13105</name>
</gene>
<name>A0ABS6E7S1_9FIRM</name>
<comment type="caution">
    <text evidence="1">The sequence shown here is derived from an EMBL/GenBank/DDBJ whole genome shotgun (WGS) entry which is preliminary data.</text>
</comment>
<keyword evidence="2" id="KW-1185">Reference proteome</keyword>
<evidence type="ECO:0000313" key="2">
    <source>
        <dbReference type="Proteomes" id="UP000749471"/>
    </source>
</evidence>
<accession>A0ABS6E7S1</accession>
<dbReference type="Proteomes" id="UP000749471">
    <property type="component" value="Unassembled WGS sequence"/>
</dbReference>
<dbReference type="RefSeq" id="WP_216520496.1">
    <property type="nucleotide sequence ID" value="NZ_JAHLPM010000011.1"/>
</dbReference>